<feature type="compositionally biased region" description="Pro residues" evidence="1">
    <location>
        <begin position="36"/>
        <end position="46"/>
    </location>
</feature>
<dbReference type="SMART" id="SM00710">
    <property type="entry name" value="PbH1"/>
    <property type="match status" value="5"/>
</dbReference>
<keyword evidence="4" id="KW-1185">Reference proteome</keyword>
<feature type="chain" id="PRO_5039072844" description="Right handed beta helix domain-containing protein" evidence="2">
    <location>
        <begin position="26"/>
        <end position="350"/>
    </location>
</feature>
<evidence type="ECO:0000256" key="2">
    <source>
        <dbReference type="SAM" id="SignalP"/>
    </source>
</evidence>
<dbReference type="SUPFAM" id="SSF51126">
    <property type="entry name" value="Pectin lyase-like"/>
    <property type="match status" value="1"/>
</dbReference>
<dbReference type="Gene3D" id="2.160.20.10">
    <property type="entry name" value="Single-stranded right-handed beta-helix, Pectin lyase-like"/>
    <property type="match status" value="1"/>
</dbReference>
<evidence type="ECO:0000313" key="4">
    <source>
        <dbReference type="Proteomes" id="UP000576969"/>
    </source>
</evidence>
<dbReference type="AlphaFoldDB" id="A0A7Y9KL46"/>
<accession>A0A7Y9KL46</accession>
<dbReference type="InterPro" id="IPR006626">
    <property type="entry name" value="PbH1"/>
</dbReference>
<reference evidence="3 4" key="1">
    <citation type="submission" date="2020-07" db="EMBL/GenBank/DDBJ databases">
        <title>Sequencing the genomes of 1000 actinobacteria strains.</title>
        <authorList>
            <person name="Klenk H.-P."/>
        </authorList>
    </citation>
    <scope>NUCLEOTIDE SEQUENCE [LARGE SCALE GENOMIC DNA]</scope>
    <source>
        <strain evidence="3 4">DSM 24662</strain>
    </source>
</reference>
<keyword evidence="2" id="KW-0732">Signal</keyword>
<comment type="caution">
    <text evidence="3">The sequence shown here is derived from an EMBL/GenBank/DDBJ whole genome shotgun (WGS) entry which is preliminary data.</text>
</comment>
<proteinExistence type="predicted"/>
<feature type="region of interest" description="Disordered" evidence="1">
    <location>
        <begin position="26"/>
        <end position="53"/>
    </location>
</feature>
<evidence type="ECO:0000313" key="3">
    <source>
        <dbReference type="EMBL" id="NYE19868.1"/>
    </source>
</evidence>
<dbReference type="EMBL" id="JACCBV010000001">
    <property type="protein sequence ID" value="NYE19868.1"/>
    <property type="molecule type" value="Genomic_DNA"/>
</dbReference>
<dbReference type="Proteomes" id="UP000576969">
    <property type="component" value="Unassembled WGS sequence"/>
</dbReference>
<dbReference type="InterPro" id="IPR011050">
    <property type="entry name" value="Pectin_lyase_fold/virulence"/>
</dbReference>
<feature type="signal peptide" evidence="2">
    <location>
        <begin position="1"/>
        <end position="25"/>
    </location>
</feature>
<gene>
    <name evidence="3" type="ORF">BJ991_001896</name>
</gene>
<organism evidence="3 4">
    <name type="scientific">Microbacterium immunditiarum</name>
    <dbReference type="NCBI Taxonomy" id="337480"/>
    <lineage>
        <taxon>Bacteria</taxon>
        <taxon>Bacillati</taxon>
        <taxon>Actinomycetota</taxon>
        <taxon>Actinomycetes</taxon>
        <taxon>Micrococcales</taxon>
        <taxon>Microbacteriaceae</taxon>
        <taxon>Microbacterium</taxon>
    </lineage>
</organism>
<protein>
    <recommendedName>
        <fullName evidence="5">Right handed beta helix domain-containing protein</fullName>
    </recommendedName>
</protein>
<evidence type="ECO:0008006" key="5">
    <source>
        <dbReference type="Google" id="ProtNLM"/>
    </source>
</evidence>
<sequence>MNRKSHAPPLIVAALALLAPLAGCASGPASGGSPSGAPPSPTPTAPAPAGGAAEVECEDATAEPTTTQELEDALDAAQPGDVIALQPGTYEGEFVASAQGTQDAPITLCGPEDAILDGGAVDGGYVLHLDGVSHWIVQGFTVRNGQKGIMADATTHTTIRGITVTHIGDEGIHLRAASTDNHVVGNTVGDTGLRKPKFGEGIYIGSAESNWCDITGCEPDRSDRNVIEGNTISGTTSESVDIKEGTSAGVLRGNTFDGSAITDADSWVDVKGNGWRIEGNEGTSSPGDGFQTHEILDGWGTDNVFAGNVANLEGPGDGVAFAFEPERGNVLLCDNEVSGDRELSNVECRE</sequence>
<dbReference type="RefSeq" id="WP_179489487.1">
    <property type="nucleotide sequence ID" value="NZ_JACCBV010000001.1"/>
</dbReference>
<dbReference type="InterPro" id="IPR012334">
    <property type="entry name" value="Pectin_lyas_fold"/>
</dbReference>
<evidence type="ECO:0000256" key="1">
    <source>
        <dbReference type="SAM" id="MobiDB-lite"/>
    </source>
</evidence>
<name>A0A7Y9KL46_9MICO</name>